<sequence>MALVPMIIRFQMQFLAFKCTNRLSFTLPSAVSQFQWQKGPQLLPVSPPGRSMQWRLLLIWAQVLKQALLPASGAVTGRIVTMGNISAEEGGSVTLQCHLSSTTAKVTQVNWNLQDQVVAVHHASLGWHIEPAFRERVVPGSNLGLTLRSLTSNDTGRYTCIYHTYPDGIYKGALFLQVLRHSVAEYSAGFQIQLLGAAAAVLAVICIAVIAGATLARKKSLRIRSAEGDLGRVPSEPEACRPRVVSSPGSCVQADAGLCSDQGREDQAEAEPHEYFNVLSYRSLASFSFPTETG</sequence>
<reference evidence="1" key="2">
    <citation type="submission" date="2025-08" db="UniProtKB">
        <authorList>
            <consortium name="Ensembl"/>
        </authorList>
    </citation>
    <scope>IDENTIFICATION</scope>
</reference>
<name>A0AC11AVG1_SHEEP</name>
<protein>
    <submittedName>
        <fullName evidence="1">T cell immunoreceptor with Ig and ITIM domains</fullName>
    </submittedName>
</protein>
<gene>
    <name evidence="1" type="primary">TIGIT</name>
</gene>
<proteinExistence type="predicted"/>
<accession>A0AC11AVG1</accession>
<organism evidence="1">
    <name type="scientific">Ovis aries</name>
    <name type="common">Sheep</name>
    <dbReference type="NCBI Taxonomy" id="9940"/>
    <lineage>
        <taxon>Eukaryota</taxon>
        <taxon>Metazoa</taxon>
        <taxon>Chordata</taxon>
        <taxon>Craniata</taxon>
        <taxon>Vertebrata</taxon>
        <taxon>Euteleostomi</taxon>
        <taxon>Mammalia</taxon>
        <taxon>Eutheria</taxon>
        <taxon>Laurasiatheria</taxon>
        <taxon>Artiodactyla</taxon>
        <taxon>Ruminantia</taxon>
        <taxon>Pecora</taxon>
        <taxon>Bovidae</taxon>
        <taxon>Caprinae</taxon>
        <taxon>Ovis</taxon>
    </lineage>
</organism>
<dbReference type="Ensembl" id="ENSOART00020002115.2">
    <property type="protein sequence ID" value="ENSOARP00020001761.2"/>
    <property type="gene ID" value="ENSOARG00020001397.2"/>
</dbReference>
<reference evidence="1" key="3">
    <citation type="submission" date="2025-09" db="UniProtKB">
        <authorList>
            <consortium name="Ensembl"/>
        </authorList>
    </citation>
    <scope>IDENTIFICATION</scope>
</reference>
<evidence type="ECO:0000313" key="1">
    <source>
        <dbReference type="Ensembl" id="ENSOARP00020001761.2"/>
    </source>
</evidence>
<reference evidence="1" key="1">
    <citation type="submission" date="2020-11" db="EMBL/GenBank/DDBJ databases">
        <authorList>
            <person name="Davenport K.M."/>
            <person name="Bickhart D.M."/>
            <person name="Smith T.P.L."/>
            <person name="Murdoch B.M."/>
            <person name="Rosen B.D."/>
        </authorList>
    </citation>
    <scope>NUCLEOTIDE SEQUENCE [LARGE SCALE GENOMIC DNA]</scope>
    <source>
        <strain evidence="1">OAR_USU_Benz2616</strain>
    </source>
</reference>